<dbReference type="GO" id="GO:0017148">
    <property type="term" value="P:negative regulation of translation"/>
    <property type="evidence" value="ECO:0007669"/>
    <property type="project" value="TreeGrafter"/>
</dbReference>
<dbReference type="PANTHER" id="PTHR11545:SF2">
    <property type="entry name" value="LARGE RIBOSOMAL SUBUNIT PROTEIN UL13M"/>
    <property type="match status" value="1"/>
</dbReference>
<accession>A0A955I5V8</accession>
<evidence type="ECO:0000256" key="4">
    <source>
        <dbReference type="ARBA" id="ARBA00035499"/>
    </source>
</evidence>
<sequence length="125" mass="13919">GTLATTIAQLLLGKHDPKSIGYLSPRTKVIVINSDELDIPANKKISKLYTRYSGYPGGLKVFTLGEMMEKDSTEVIRKAVRGMLPKGSRGREILATNLYVYAGSEHEHQAQQEQIVTIDKQNFKI</sequence>
<dbReference type="GO" id="GO:0005840">
    <property type="term" value="C:ribosome"/>
    <property type="evidence" value="ECO:0007669"/>
    <property type="project" value="UniProtKB-KW"/>
</dbReference>
<reference evidence="7" key="2">
    <citation type="journal article" date="2021" name="Microbiome">
        <title>Successional dynamics and alternative stable states in a saline activated sludge microbial community over 9 years.</title>
        <authorList>
            <person name="Wang Y."/>
            <person name="Ye J."/>
            <person name="Ju F."/>
            <person name="Liu L."/>
            <person name="Boyd J.A."/>
            <person name="Deng Y."/>
            <person name="Parks D.H."/>
            <person name="Jiang X."/>
            <person name="Yin X."/>
            <person name="Woodcroft B.J."/>
            <person name="Tyson G.W."/>
            <person name="Hugenholtz P."/>
            <person name="Polz M.F."/>
            <person name="Zhang T."/>
        </authorList>
    </citation>
    <scope>NUCLEOTIDE SEQUENCE</scope>
    <source>
        <strain evidence="7">HKST-UBA12</strain>
    </source>
</reference>
<dbReference type="PROSITE" id="PS00783">
    <property type="entry name" value="RIBOSOMAL_L13"/>
    <property type="match status" value="1"/>
</dbReference>
<dbReference type="InterPro" id="IPR005823">
    <property type="entry name" value="Ribosomal_uL13_bac-type"/>
</dbReference>
<protein>
    <recommendedName>
        <fullName evidence="4 6">50S ribosomal protein L13</fullName>
    </recommendedName>
</protein>
<keyword evidence="3 5" id="KW-0687">Ribonucleoprotein</keyword>
<keyword evidence="2 5" id="KW-0689">Ribosomal protein</keyword>
<dbReference type="Pfam" id="PF00572">
    <property type="entry name" value="Ribosomal_L13"/>
    <property type="match status" value="1"/>
</dbReference>
<dbReference type="CDD" id="cd00392">
    <property type="entry name" value="Ribosomal_L13"/>
    <property type="match status" value="1"/>
</dbReference>
<comment type="function">
    <text evidence="6">This protein is one of the early assembly proteins of the 50S ribosomal subunit, although it is not seen to bind rRNA by itself. It is important during the early stages of 50S assembly.</text>
</comment>
<reference evidence="7" key="1">
    <citation type="submission" date="2020-04" db="EMBL/GenBank/DDBJ databases">
        <authorList>
            <person name="Zhang T."/>
        </authorList>
    </citation>
    <scope>NUCLEOTIDE SEQUENCE</scope>
    <source>
        <strain evidence="7">HKST-UBA12</strain>
    </source>
</reference>
<proteinExistence type="inferred from homology"/>
<dbReference type="PIRSF" id="PIRSF002181">
    <property type="entry name" value="Ribosomal_L13"/>
    <property type="match status" value="1"/>
</dbReference>
<dbReference type="GO" id="GO:1990904">
    <property type="term" value="C:ribonucleoprotein complex"/>
    <property type="evidence" value="ECO:0007669"/>
    <property type="project" value="UniProtKB-KW"/>
</dbReference>
<evidence type="ECO:0000256" key="1">
    <source>
        <dbReference type="ARBA" id="ARBA00006227"/>
    </source>
</evidence>
<comment type="similarity">
    <text evidence="1 5">Belongs to the universal ribosomal protein uL13 family.</text>
</comment>
<dbReference type="AlphaFoldDB" id="A0A955I5V8"/>
<dbReference type="PANTHER" id="PTHR11545">
    <property type="entry name" value="RIBOSOMAL PROTEIN L13"/>
    <property type="match status" value="1"/>
</dbReference>
<evidence type="ECO:0000256" key="6">
    <source>
        <dbReference type="RuleBase" id="RU003878"/>
    </source>
</evidence>
<dbReference type="GO" id="GO:0006412">
    <property type="term" value="P:translation"/>
    <property type="evidence" value="ECO:0007669"/>
    <property type="project" value="InterPro"/>
</dbReference>
<dbReference type="InterPro" id="IPR036899">
    <property type="entry name" value="Ribosomal_uL13_sf"/>
</dbReference>
<evidence type="ECO:0000313" key="8">
    <source>
        <dbReference type="Proteomes" id="UP000760819"/>
    </source>
</evidence>
<dbReference type="GO" id="GO:0003729">
    <property type="term" value="F:mRNA binding"/>
    <property type="evidence" value="ECO:0007669"/>
    <property type="project" value="TreeGrafter"/>
</dbReference>
<evidence type="ECO:0000256" key="5">
    <source>
        <dbReference type="RuleBase" id="RU003877"/>
    </source>
</evidence>
<dbReference type="Gene3D" id="3.90.1180.10">
    <property type="entry name" value="Ribosomal protein L13"/>
    <property type="match status" value="1"/>
</dbReference>
<feature type="non-terminal residue" evidence="7">
    <location>
        <position position="1"/>
    </location>
</feature>
<dbReference type="SUPFAM" id="SSF52161">
    <property type="entry name" value="Ribosomal protein L13"/>
    <property type="match status" value="1"/>
</dbReference>
<dbReference type="EMBL" id="JAGQLI010000103">
    <property type="protein sequence ID" value="MCA9379177.1"/>
    <property type="molecule type" value="Genomic_DNA"/>
</dbReference>
<dbReference type="InterPro" id="IPR023563">
    <property type="entry name" value="Ribosomal_uL13_CS"/>
</dbReference>
<dbReference type="NCBIfam" id="TIGR01066">
    <property type="entry name" value="rplM_bact"/>
    <property type="match status" value="1"/>
</dbReference>
<evidence type="ECO:0000256" key="2">
    <source>
        <dbReference type="ARBA" id="ARBA00022980"/>
    </source>
</evidence>
<name>A0A955I5V8_9BACT</name>
<dbReference type="Proteomes" id="UP000760819">
    <property type="component" value="Unassembled WGS sequence"/>
</dbReference>
<comment type="caution">
    <text evidence="7">The sequence shown here is derived from an EMBL/GenBank/DDBJ whole genome shotgun (WGS) entry which is preliminary data.</text>
</comment>
<evidence type="ECO:0000313" key="7">
    <source>
        <dbReference type="EMBL" id="MCA9379177.1"/>
    </source>
</evidence>
<gene>
    <name evidence="6 7" type="primary">rplM</name>
    <name evidence="7" type="ORF">KC640_02000</name>
</gene>
<dbReference type="InterPro" id="IPR005822">
    <property type="entry name" value="Ribosomal_uL13"/>
</dbReference>
<dbReference type="GO" id="GO:0003735">
    <property type="term" value="F:structural constituent of ribosome"/>
    <property type="evidence" value="ECO:0007669"/>
    <property type="project" value="InterPro"/>
</dbReference>
<evidence type="ECO:0000256" key="3">
    <source>
        <dbReference type="ARBA" id="ARBA00023274"/>
    </source>
</evidence>
<organism evidence="7 8">
    <name type="scientific">Candidatus Dojkabacteria bacterium</name>
    <dbReference type="NCBI Taxonomy" id="2099670"/>
    <lineage>
        <taxon>Bacteria</taxon>
        <taxon>Candidatus Dojkabacteria</taxon>
    </lineage>
</organism>